<accession>A0ABS3GZI6</accession>
<gene>
    <name evidence="2" type="ORF">JZO69_09855</name>
</gene>
<dbReference type="PROSITE" id="PS51996">
    <property type="entry name" value="TR_MART"/>
    <property type="match status" value="1"/>
</dbReference>
<evidence type="ECO:0000313" key="3">
    <source>
        <dbReference type="Proteomes" id="UP000664632"/>
    </source>
</evidence>
<dbReference type="InterPro" id="IPR003540">
    <property type="entry name" value="ADP-ribosyltransferase"/>
</dbReference>
<reference evidence="2 3" key="1">
    <citation type="submission" date="2021-03" db="EMBL/GenBank/DDBJ databases">
        <title>Enterococcal diversity collection.</title>
        <authorList>
            <person name="Gilmore M.S."/>
            <person name="Schwartzman J."/>
            <person name="Van Tyne D."/>
            <person name="Martin M."/>
            <person name="Earl A.M."/>
            <person name="Manson A.L."/>
            <person name="Straub T."/>
            <person name="Salamzade R."/>
            <person name="Saavedra J."/>
            <person name="Lebreton F."/>
            <person name="Prichula J."/>
            <person name="Schaufler K."/>
            <person name="Gaca A."/>
            <person name="Sgardioli B."/>
            <person name="Wagenaar J."/>
            <person name="Strong T."/>
        </authorList>
    </citation>
    <scope>NUCLEOTIDE SEQUENCE [LARGE SCALE GENOMIC DNA]</scope>
    <source>
        <strain evidence="2 3">DIV0869a</strain>
    </source>
</reference>
<evidence type="ECO:0000259" key="1">
    <source>
        <dbReference type="Pfam" id="PF03496"/>
    </source>
</evidence>
<dbReference type="Gene3D" id="3.90.176.10">
    <property type="entry name" value="Toxin ADP-ribosyltransferase, Chain A, domain 1"/>
    <property type="match status" value="1"/>
</dbReference>
<dbReference type="EMBL" id="JAFLWD010000022">
    <property type="protein sequence ID" value="MBO0440667.1"/>
    <property type="molecule type" value="Genomic_DNA"/>
</dbReference>
<name>A0ABS3GZI6_9ENTE</name>
<sequence length="237" mass="27784">MNKRKYGEIDCNNFDKNVFRSFTTPEESDQWGNEIYGEWSKQYRSAVQSLSSLESGISYSINKDPLTCYCGYYYKKINKYLRNLPFDFGENLDLDEVKSASDILQFLLSFTPRLPENIIVYKIVSDDFINLLIEHNKSNPEEPFSEKGLLSTSLLIEGCTNGQTNDCGLENNLLKIFVPKGIHGIYIRSIEGVKRREYEFLMRPTLFLRPIAFPYWDDKRVNRIYEYELISFDIFDI</sequence>
<dbReference type="Pfam" id="PF03496">
    <property type="entry name" value="ADPrib_exo_Tox"/>
    <property type="match status" value="1"/>
</dbReference>
<protein>
    <recommendedName>
        <fullName evidence="1">ADP ribosyltransferase domain-containing protein</fullName>
    </recommendedName>
</protein>
<feature type="domain" description="ADP ribosyltransferase" evidence="1">
    <location>
        <begin position="29"/>
        <end position="202"/>
    </location>
</feature>
<dbReference type="RefSeq" id="WP_207112705.1">
    <property type="nucleotide sequence ID" value="NZ_JAFLWD010000022.1"/>
</dbReference>
<comment type="caution">
    <text evidence="2">The sequence shown here is derived from an EMBL/GenBank/DDBJ whole genome shotgun (WGS) entry which is preliminary data.</text>
</comment>
<dbReference type="Proteomes" id="UP000664632">
    <property type="component" value="Unassembled WGS sequence"/>
</dbReference>
<evidence type="ECO:0000313" key="2">
    <source>
        <dbReference type="EMBL" id="MBO0440667.1"/>
    </source>
</evidence>
<proteinExistence type="predicted"/>
<dbReference type="SUPFAM" id="SSF56399">
    <property type="entry name" value="ADP-ribosylation"/>
    <property type="match status" value="1"/>
</dbReference>
<keyword evidence="3" id="KW-1185">Reference proteome</keyword>
<organism evidence="2 3">
    <name type="scientific">Candidatus Enterococcus ikei</name>
    <dbReference type="NCBI Taxonomy" id="2815326"/>
    <lineage>
        <taxon>Bacteria</taxon>
        <taxon>Bacillati</taxon>
        <taxon>Bacillota</taxon>
        <taxon>Bacilli</taxon>
        <taxon>Lactobacillales</taxon>
        <taxon>Enterococcaceae</taxon>
        <taxon>Enterococcus</taxon>
    </lineage>
</organism>